<dbReference type="Gene3D" id="3.40.830.10">
    <property type="entry name" value="LigB-like"/>
    <property type="match status" value="1"/>
</dbReference>
<dbReference type="NCBIfam" id="TIGR04336">
    <property type="entry name" value="AmmeMemoSam_B"/>
    <property type="match status" value="1"/>
</dbReference>
<reference evidence="2 3" key="1">
    <citation type="submission" date="2019-03" db="EMBL/GenBank/DDBJ databases">
        <title>An improved genome assembly of the fluke Schistosoma japonicum.</title>
        <authorList>
            <person name="Hu W."/>
            <person name="Luo F."/>
            <person name="Yin M."/>
            <person name="Mo X."/>
            <person name="Sun C."/>
            <person name="Wu Q."/>
            <person name="Zhu B."/>
            <person name="Xiang M."/>
            <person name="Wang J."/>
            <person name="Wang Y."/>
            <person name="Zhang T."/>
            <person name="Xu B."/>
            <person name="Zheng H."/>
            <person name="Feng Z."/>
        </authorList>
    </citation>
    <scope>NUCLEOTIDE SEQUENCE [LARGE SCALE GENOMIC DNA]</scope>
    <source>
        <strain evidence="2">HuSjv2</strain>
        <tissue evidence="2">Worms</tissue>
    </source>
</reference>
<dbReference type="InterPro" id="IPR002737">
    <property type="entry name" value="MEMO1_fam"/>
</dbReference>
<dbReference type="PANTHER" id="PTHR11060:SF0">
    <property type="entry name" value="PROTEIN MEMO1"/>
    <property type="match status" value="1"/>
</dbReference>
<dbReference type="EMBL" id="SKCS01000039">
    <property type="protein sequence ID" value="TNN19836.1"/>
    <property type="molecule type" value="Genomic_DNA"/>
</dbReference>
<sequence length="312" mass="35437">MSPVVRRASHAGSWYSGDRMNLRLTKAYCLILGARLNNQLQNWLSEVTVIRQPARAIISPHAGYDYSGPCAAFAYKQIDPRLIKRVFVLGPAHYMSLRGKCALSTADLFETPIYSLSIDRDVYRDLDKTGEFVSLSLDRDEEEHSIEMQMPYVAKVMERHQGGFSVVPILVGYLSPEREAVYGQIFARYLSDPENFFVISSDFCHWGKRFQYTYYDQSKGPIWQSIQALDEAGMQIIERLAASEFTSYLEQYGNTICGRHPIGVLLQTVASLRTNAPNNNYSMKFVRYTQSERCNNLNQSSVSYAAGVLQIL</sequence>
<dbReference type="OrthoDB" id="417112at2759"/>
<evidence type="ECO:0000313" key="3">
    <source>
        <dbReference type="Proteomes" id="UP000311919"/>
    </source>
</evidence>
<dbReference type="AlphaFoldDB" id="A0A4Z2DTH9"/>
<comment type="similarity">
    <text evidence="1">Belongs to the MEMO1 family.</text>
</comment>
<comment type="caution">
    <text evidence="2">The sequence shown here is derived from an EMBL/GenBank/DDBJ whole genome shotgun (WGS) entry which is preliminary data.</text>
</comment>
<gene>
    <name evidence="2" type="ORF">EWB00_006031</name>
</gene>
<keyword evidence="3" id="KW-1185">Reference proteome</keyword>
<protein>
    <submittedName>
        <fullName evidence="2">Protein MEMO1 isoform 1</fullName>
    </submittedName>
</protein>
<evidence type="ECO:0000256" key="1">
    <source>
        <dbReference type="ARBA" id="ARBA00006315"/>
    </source>
</evidence>
<dbReference type="Pfam" id="PF01875">
    <property type="entry name" value="Memo"/>
    <property type="match status" value="1"/>
</dbReference>
<dbReference type="CDD" id="cd07361">
    <property type="entry name" value="MEMO_like"/>
    <property type="match status" value="1"/>
</dbReference>
<dbReference type="PANTHER" id="PTHR11060">
    <property type="entry name" value="PROTEIN MEMO1"/>
    <property type="match status" value="1"/>
</dbReference>
<evidence type="ECO:0000313" key="2">
    <source>
        <dbReference type="EMBL" id="TNN19836.1"/>
    </source>
</evidence>
<organism evidence="2 3">
    <name type="scientific">Schistosoma japonicum</name>
    <name type="common">Blood fluke</name>
    <dbReference type="NCBI Taxonomy" id="6182"/>
    <lineage>
        <taxon>Eukaryota</taxon>
        <taxon>Metazoa</taxon>
        <taxon>Spiralia</taxon>
        <taxon>Lophotrochozoa</taxon>
        <taxon>Platyhelminthes</taxon>
        <taxon>Trematoda</taxon>
        <taxon>Digenea</taxon>
        <taxon>Strigeidida</taxon>
        <taxon>Schistosomatoidea</taxon>
        <taxon>Schistosomatidae</taxon>
        <taxon>Schistosoma</taxon>
    </lineage>
</organism>
<name>A0A4Z2DTH9_SCHJA</name>
<dbReference type="STRING" id="6182.A0A4Z2DTH9"/>
<dbReference type="Proteomes" id="UP000311919">
    <property type="component" value="Unassembled WGS sequence"/>
</dbReference>
<dbReference type="HAMAP" id="MF_00055">
    <property type="entry name" value="MEMO1"/>
    <property type="match status" value="1"/>
</dbReference>
<proteinExistence type="inferred from homology"/>
<accession>A0A4Z2DTH9</accession>